<keyword evidence="2" id="KW-0472">Membrane</keyword>
<evidence type="ECO:0000259" key="3">
    <source>
        <dbReference type="Pfam" id="PF08805"/>
    </source>
</evidence>
<keyword evidence="2" id="KW-1133">Transmembrane helix</keyword>
<dbReference type="SUPFAM" id="SSF54523">
    <property type="entry name" value="Pili subunits"/>
    <property type="match status" value="1"/>
</dbReference>
<dbReference type="AlphaFoldDB" id="B1K4U0"/>
<dbReference type="Proteomes" id="UP000002169">
    <property type="component" value="Chromosome 2"/>
</dbReference>
<keyword evidence="2" id="KW-0812">Transmembrane</keyword>
<feature type="transmembrane region" description="Helical" evidence="2">
    <location>
        <begin position="46"/>
        <end position="67"/>
    </location>
</feature>
<evidence type="ECO:0000256" key="1">
    <source>
        <dbReference type="SAM" id="MobiDB-lite"/>
    </source>
</evidence>
<dbReference type="KEGG" id="bcm:Bcenmc03_5914"/>
<feature type="compositionally biased region" description="Basic residues" evidence="1">
    <location>
        <begin position="9"/>
        <end position="18"/>
    </location>
</feature>
<evidence type="ECO:0000313" key="5">
    <source>
        <dbReference type="Proteomes" id="UP000002169"/>
    </source>
</evidence>
<evidence type="ECO:0000313" key="4">
    <source>
        <dbReference type="EMBL" id="ACA95035.1"/>
    </source>
</evidence>
<dbReference type="InterPro" id="IPR014911">
    <property type="entry name" value="PilS_N"/>
</dbReference>
<feature type="region of interest" description="Disordered" evidence="1">
    <location>
        <begin position="1"/>
        <end position="24"/>
    </location>
</feature>
<evidence type="ECO:0000256" key="2">
    <source>
        <dbReference type="SAM" id="Phobius"/>
    </source>
</evidence>
<protein>
    <submittedName>
        <fullName evidence="4">PilS domain protein</fullName>
    </submittedName>
</protein>
<accession>B1K4U0</accession>
<dbReference type="HOGENOM" id="CLU_125851_0_0_4"/>
<feature type="domain" description="Type 4 secretion system PilS N-terminal" evidence="3">
    <location>
        <begin position="70"/>
        <end position="201"/>
    </location>
</feature>
<proteinExistence type="predicted"/>
<gene>
    <name evidence="4" type="ordered locus">Bcenmc03_5914</name>
</gene>
<organism evidence="4 5">
    <name type="scientific">Burkholderia orbicola (strain MC0-3)</name>
    <dbReference type="NCBI Taxonomy" id="406425"/>
    <lineage>
        <taxon>Bacteria</taxon>
        <taxon>Pseudomonadati</taxon>
        <taxon>Pseudomonadota</taxon>
        <taxon>Betaproteobacteria</taxon>
        <taxon>Burkholderiales</taxon>
        <taxon>Burkholderiaceae</taxon>
        <taxon>Burkholderia</taxon>
        <taxon>Burkholderia cepacia complex</taxon>
        <taxon>Burkholderia orbicola</taxon>
    </lineage>
</organism>
<reference evidence="5" key="1">
    <citation type="submission" date="2008-02" db="EMBL/GenBank/DDBJ databases">
        <title>Complete sequence of chromosome 2 of Burkholderia cenocepacia MC0-3.</title>
        <authorList>
            <person name="Copeland A."/>
            <person name="Lucas S."/>
            <person name="Lapidus A."/>
            <person name="Barry K."/>
            <person name="Bruce D."/>
            <person name="Goodwin L."/>
            <person name="Glavina del Rio T."/>
            <person name="Dalin E."/>
            <person name="Tice H."/>
            <person name="Pitluck S."/>
            <person name="Chain P."/>
            <person name="Malfatti S."/>
            <person name="Shin M."/>
            <person name="Vergez L."/>
            <person name="Schmutz J."/>
            <person name="Larimer F."/>
            <person name="Land M."/>
            <person name="Hauser L."/>
            <person name="Kyrpides N."/>
            <person name="Mikhailova N."/>
            <person name="Tiedje J."/>
            <person name="Richardson P."/>
        </authorList>
    </citation>
    <scope>NUCLEOTIDE SEQUENCE [LARGE SCALE GENOMIC DNA]</scope>
    <source>
        <strain evidence="5">MC0-3</strain>
    </source>
</reference>
<dbReference type="EMBL" id="CP000959">
    <property type="protein sequence ID" value="ACA95035.1"/>
    <property type="molecule type" value="Genomic_DNA"/>
</dbReference>
<name>B1K4U0_BURO0</name>
<dbReference type="Gene3D" id="3.30.1690.10">
    <property type="entry name" value="TcpA-like pilin"/>
    <property type="match status" value="1"/>
</dbReference>
<sequence length="202" mass="20587">MKAVITHHGMPRRTKRRDVARMPPPAWGPAYPGAALQRGASLLEAISYLGIAAIVVIGAIALLAGAFSSANTNSITEQVNAIQSGVKKLYMGQSASYANLSNSVLASAGVFPSTLAPASGSGAITNMWNGTITVAAATNNSNQFTITYTNVPRSVCVNSVTAGGSWISITVNETALTLPATPDSAATACASGDTNTVAWTST</sequence>
<dbReference type="Pfam" id="PF08805">
    <property type="entry name" value="PilS"/>
    <property type="match status" value="1"/>
</dbReference>
<dbReference type="InterPro" id="IPR045584">
    <property type="entry name" value="Pilin-like"/>
</dbReference>